<dbReference type="InterPro" id="IPR001806">
    <property type="entry name" value="Small_GTPase"/>
</dbReference>
<comment type="caution">
    <text evidence="3">The sequence shown here is derived from an EMBL/GenBank/DDBJ whole genome shotgun (WGS) entry which is preliminary data.</text>
</comment>
<keyword evidence="2" id="KW-0547">Nucleotide-binding</keyword>
<proteinExistence type="inferred from homology"/>
<dbReference type="SUPFAM" id="SSF52540">
    <property type="entry name" value="P-loop containing nucleoside triphosphate hydrolases"/>
    <property type="match status" value="1"/>
</dbReference>
<dbReference type="PROSITE" id="PS51419">
    <property type="entry name" value="RAB"/>
    <property type="match status" value="1"/>
</dbReference>
<dbReference type="NCBIfam" id="TIGR00231">
    <property type="entry name" value="small_GTP"/>
    <property type="match status" value="1"/>
</dbReference>
<dbReference type="SMART" id="SM00174">
    <property type="entry name" value="RHO"/>
    <property type="match status" value="1"/>
</dbReference>
<dbReference type="PROSITE" id="PS51421">
    <property type="entry name" value="RAS"/>
    <property type="match status" value="1"/>
</dbReference>
<protein>
    <recommendedName>
        <fullName evidence="5">Ras-related protein Rab-22A</fullName>
    </recommendedName>
</protein>
<dbReference type="Gene3D" id="3.40.50.300">
    <property type="entry name" value="P-loop containing nucleotide triphosphate hydrolases"/>
    <property type="match status" value="1"/>
</dbReference>
<dbReference type="PANTHER" id="PTHR47978">
    <property type="match status" value="1"/>
</dbReference>
<dbReference type="SMART" id="SM00176">
    <property type="entry name" value="RAN"/>
    <property type="match status" value="1"/>
</dbReference>
<evidence type="ECO:0000256" key="2">
    <source>
        <dbReference type="ARBA" id="ARBA00022741"/>
    </source>
</evidence>
<reference evidence="3 4" key="1">
    <citation type="journal article" date="2022" name="Nat. Ecol. Evol.">
        <title>A masculinizing supergene underlies an exaggerated male reproductive morph in a spider.</title>
        <authorList>
            <person name="Hendrickx F."/>
            <person name="De Corte Z."/>
            <person name="Sonet G."/>
            <person name="Van Belleghem S.M."/>
            <person name="Kostlbacher S."/>
            <person name="Vangestel C."/>
        </authorList>
    </citation>
    <scope>NUCLEOTIDE SEQUENCE [LARGE SCALE GENOMIC DNA]</scope>
    <source>
        <strain evidence="3">W744_W776</strain>
    </source>
</reference>
<dbReference type="Pfam" id="PF00071">
    <property type="entry name" value="Ras"/>
    <property type="match status" value="1"/>
</dbReference>
<accession>A0AAV6V592</accession>
<dbReference type="InterPro" id="IPR027417">
    <property type="entry name" value="P-loop_NTPase"/>
</dbReference>
<dbReference type="GO" id="GO:0003924">
    <property type="term" value="F:GTPase activity"/>
    <property type="evidence" value="ECO:0007669"/>
    <property type="project" value="InterPro"/>
</dbReference>
<evidence type="ECO:0008006" key="5">
    <source>
        <dbReference type="Google" id="ProtNLM"/>
    </source>
</evidence>
<dbReference type="AlphaFoldDB" id="A0AAV6V592"/>
<evidence type="ECO:0000313" key="4">
    <source>
        <dbReference type="Proteomes" id="UP000827092"/>
    </source>
</evidence>
<name>A0AAV6V592_9ARAC</name>
<sequence>MSSYQQEVKLCVLGDSGVGKSCIVQRFVHNTFNPSVESTIGASFMTKCLVVDDSTYKFNIWDTAGQERYRSLAPMYYRNAGASIIVYDVTNYTSFQSVKGWIRELQLHGSSNVIMAIAGNKADLDGRREVPTKEAKDYADSVNAAFVETSALTAVNIHELFTQISLRLPRMRALNEPNHEIRLNEKSGKKKRCCNSG</sequence>
<gene>
    <name evidence="3" type="ORF">JTE90_010033</name>
</gene>
<evidence type="ECO:0000313" key="3">
    <source>
        <dbReference type="EMBL" id="KAG8191109.1"/>
    </source>
</evidence>
<keyword evidence="4" id="KW-1185">Reference proteome</keyword>
<dbReference type="FunFam" id="3.40.50.300:FF:000808">
    <property type="entry name" value="Small GTP-binding protein, putative"/>
    <property type="match status" value="1"/>
</dbReference>
<dbReference type="InterPro" id="IPR005225">
    <property type="entry name" value="Small_GTP-bd"/>
</dbReference>
<dbReference type="CDD" id="cd01860">
    <property type="entry name" value="Rab5_related"/>
    <property type="match status" value="1"/>
</dbReference>
<comment type="similarity">
    <text evidence="1">Belongs to the small GTPase superfamily. Rab family.</text>
</comment>
<dbReference type="PRINTS" id="PR00449">
    <property type="entry name" value="RASTRNSFRMNG"/>
</dbReference>
<dbReference type="SMART" id="SM00173">
    <property type="entry name" value="RAS"/>
    <property type="match status" value="1"/>
</dbReference>
<dbReference type="Proteomes" id="UP000827092">
    <property type="component" value="Unassembled WGS sequence"/>
</dbReference>
<dbReference type="GO" id="GO:0005525">
    <property type="term" value="F:GTP binding"/>
    <property type="evidence" value="ECO:0007669"/>
    <property type="project" value="InterPro"/>
</dbReference>
<evidence type="ECO:0000256" key="1">
    <source>
        <dbReference type="ARBA" id="ARBA00006270"/>
    </source>
</evidence>
<dbReference type="SMART" id="SM00175">
    <property type="entry name" value="RAB"/>
    <property type="match status" value="1"/>
</dbReference>
<dbReference type="EMBL" id="JAFNEN010000166">
    <property type="protein sequence ID" value="KAG8191109.1"/>
    <property type="molecule type" value="Genomic_DNA"/>
</dbReference>
<organism evidence="3 4">
    <name type="scientific">Oedothorax gibbosus</name>
    <dbReference type="NCBI Taxonomy" id="931172"/>
    <lineage>
        <taxon>Eukaryota</taxon>
        <taxon>Metazoa</taxon>
        <taxon>Ecdysozoa</taxon>
        <taxon>Arthropoda</taxon>
        <taxon>Chelicerata</taxon>
        <taxon>Arachnida</taxon>
        <taxon>Araneae</taxon>
        <taxon>Araneomorphae</taxon>
        <taxon>Entelegynae</taxon>
        <taxon>Araneoidea</taxon>
        <taxon>Linyphiidae</taxon>
        <taxon>Erigoninae</taxon>
        <taxon>Oedothorax</taxon>
    </lineage>
</organism>